<sequence>MRAEQERLCQVIKALTKRLLPAPSEAAEIQVVEAEPDVKATREQPNLHRAQRIPVRSGEFNPPKLTTCTANPWSAAEVDCAVMWINMTISTVRRLEYEDRRDVEIWFRTRMGNKSLVELLASAERMLPDGPYEEVLLYARDRIQGSLEQEDGNRWMEAALAVHQRPEELLTAFLERLETTINELQANLPGQATTEFIYLVYRASIADKTREMLETTYLFTNRARDLSVEERLRFLHSYLNKERLRDQR</sequence>
<evidence type="ECO:0000313" key="1">
    <source>
        <dbReference type="EMBL" id="CRZ03986.1"/>
    </source>
</evidence>
<dbReference type="AlphaFoldDB" id="A0A0H5QR78"/>
<name>A0A0H5QR78_9EUKA</name>
<organism evidence="1">
    <name type="scientific">Spongospora subterranea</name>
    <dbReference type="NCBI Taxonomy" id="70186"/>
    <lineage>
        <taxon>Eukaryota</taxon>
        <taxon>Sar</taxon>
        <taxon>Rhizaria</taxon>
        <taxon>Endomyxa</taxon>
        <taxon>Phytomyxea</taxon>
        <taxon>Plasmodiophorida</taxon>
        <taxon>Plasmodiophoridae</taxon>
        <taxon>Spongospora</taxon>
    </lineage>
</organism>
<reference evidence="1" key="1">
    <citation type="submission" date="2015-04" db="EMBL/GenBank/DDBJ databases">
        <title>The genome sequence of the plant pathogenic Rhizarian Plasmodiophora brassicae reveals insights in its biotrophic life cycle and the origin of chitin synthesis.</title>
        <authorList>
            <person name="Schwelm A."/>
            <person name="Fogelqvist J."/>
            <person name="Knaust A."/>
            <person name="Julke S."/>
            <person name="Lilja T."/>
            <person name="Dhandapani V."/>
            <person name="Bonilla-Rosso G."/>
            <person name="Karlsson M."/>
            <person name="Shevchenko A."/>
            <person name="Choi S.R."/>
            <person name="Kim H.G."/>
            <person name="Park J.Y."/>
            <person name="Lim Y.P."/>
            <person name="Ludwig-Muller J."/>
            <person name="Dixelius C."/>
        </authorList>
    </citation>
    <scope>NUCLEOTIDE SEQUENCE</scope>
    <source>
        <tissue evidence="1">Potato root galls</tissue>
    </source>
</reference>
<protein>
    <submittedName>
        <fullName evidence="1">Uncharacterized protein</fullName>
    </submittedName>
</protein>
<dbReference type="EMBL" id="HACM01003544">
    <property type="protein sequence ID" value="CRZ03986.1"/>
    <property type="molecule type" value="Transcribed_RNA"/>
</dbReference>
<feature type="non-terminal residue" evidence="1">
    <location>
        <position position="248"/>
    </location>
</feature>
<accession>A0A0H5QR78</accession>
<proteinExistence type="predicted"/>